<gene>
    <name evidence="11" type="primary">rsbR</name>
    <name evidence="11" type="ORF">MAIT1_03539</name>
</gene>
<dbReference type="InterPro" id="IPR000700">
    <property type="entry name" value="PAS-assoc_C"/>
</dbReference>
<keyword evidence="2" id="KW-0808">Transferase</keyword>
<dbReference type="Gene3D" id="3.30.450.20">
    <property type="entry name" value="PAS domain"/>
    <property type="match status" value="1"/>
</dbReference>
<dbReference type="InterPro" id="IPR002645">
    <property type="entry name" value="STAS_dom"/>
</dbReference>
<dbReference type="PROSITE" id="PS50113">
    <property type="entry name" value="PAC"/>
    <property type="match status" value="1"/>
</dbReference>
<dbReference type="GO" id="GO:0004673">
    <property type="term" value="F:protein histidine kinase activity"/>
    <property type="evidence" value="ECO:0007669"/>
    <property type="project" value="UniProtKB-EC"/>
</dbReference>
<keyword evidence="1" id="KW-0597">Phosphoprotein</keyword>
<evidence type="ECO:0000313" key="11">
    <source>
        <dbReference type="EMBL" id="OSM05357.1"/>
    </source>
</evidence>
<feature type="domain" description="PAC" evidence="9">
    <location>
        <begin position="87"/>
        <end position="137"/>
    </location>
</feature>
<organism evidence="11 12">
    <name type="scientific">Magnetofaba australis IT-1</name>
    <dbReference type="NCBI Taxonomy" id="1434232"/>
    <lineage>
        <taxon>Bacteria</taxon>
        <taxon>Pseudomonadati</taxon>
        <taxon>Pseudomonadota</taxon>
        <taxon>Magnetococcia</taxon>
        <taxon>Magnetococcales</taxon>
        <taxon>Magnetococcaceae</taxon>
        <taxon>Magnetofaba</taxon>
    </lineage>
</organism>
<keyword evidence="3" id="KW-0547">Nucleotide-binding</keyword>
<dbReference type="PANTHER" id="PTHR33745">
    <property type="entry name" value="RSBT ANTAGONIST PROTEIN RSBS-RELATED"/>
    <property type="match status" value="1"/>
</dbReference>
<proteinExistence type="predicted"/>
<dbReference type="NCBIfam" id="TIGR00229">
    <property type="entry name" value="sensory_box"/>
    <property type="match status" value="1"/>
</dbReference>
<dbReference type="SMART" id="SM00091">
    <property type="entry name" value="PAS"/>
    <property type="match status" value="1"/>
</dbReference>
<keyword evidence="5" id="KW-0067">ATP-binding</keyword>
<keyword evidence="4" id="KW-0418">Kinase</keyword>
<evidence type="ECO:0000259" key="9">
    <source>
        <dbReference type="PROSITE" id="PS50113"/>
    </source>
</evidence>
<dbReference type="CDD" id="cd07041">
    <property type="entry name" value="STAS_RsbR_RsbS_like"/>
    <property type="match status" value="1"/>
</dbReference>
<dbReference type="CDD" id="cd00130">
    <property type="entry name" value="PAS"/>
    <property type="match status" value="1"/>
</dbReference>
<dbReference type="InterPro" id="IPR036513">
    <property type="entry name" value="STAS_dom_sf"/>
</dbReference>
<dbReference type="PROSITE" id="PS50112">
    <property type="entry name" value="PAS"/>
    <property type="match status" value="1"/>
</dbReference>
<dbReference type="SUPFAM" id="SSF55785">
    <property type="entry name" value="PYP-like sensor domain (PAS domain)"/>
    <property type="match status" value="1"/>
</dbReference>
<evidence type="ECO:0000256" key="7">
    <source>
        <dbReference type="ARBA" id="ARBA00070616"/>
    </source>
</evidence>
<dbReference type="EMBL" id="LVJN01000018">
    <property type="protein sequence ID" value="OSM05357.1"/>
    <property type="molecule type" value="Genomic_DNA"/>
</dbReference>
<dbReference type="FunFam" id="3.30.450.20:FF:000060">
    <property type="entry name" value="Sensor protein FixL"/>
    <property type="match status" value="1"/>
</dbReference>
<dbReference type="GO" id="GO:0005524">
    <property type="term" value="F:ATP binding"/>
    <property type="evidence" value="ECO:0007669"/>
    <property type="project" value="UniProtKB-KW"/>
</dbReference>
<dbReference type="InterPro" id="IPR035965">
    <property type="entry name" value="PAS-like_dom_sf"/>
</dbReference>
<feature type="domain" description="PAS" evidence="8">
    <location>
        <begin position="10"/>
        <end position="80"/>
    </location>
</feature>
<keyword evidence="12" id="KW-1185">Reference proteome</keyword>
<protein>
    <recommendedName>
        <fullName evidence="7">Sensor protein FixL</fullName>
    </recommendedName>
</protein>
<dbReference type="Gene3D" id="3.30.750.24">
    <property type="entry name" value="STAS domain"/>
    <property type="match status" value="1"/>
</dbReference>
<evidence type="ECO:0000256" key="3">
    <source>
        <dbReference type="ARBA" id="ARBA00022741"/>
    </source>
</evidence>
<evidence type="ECO:0000256" key="5">
    <source>
        <dbReference type="ARBA" id="ARBA00022840"/>
    </source>
</evidence>
<dbReference type="AlphaFoldDB" id="A0A1Y2K7P0"/>
<evidence type="ECO:0000256" key="6">
    <source>
        <dbReference type="ARBA" id="ARBA00059827"/>
    </source>
</evidence>
<name>A0A1Y2K7P0_9PROT</name>
<comment type="function">
    <text evidence="6">Putative oxygen sensor; modulates the activity of FixJ, a transcriptional activator of nitrogen fixation fixK gene. FixL probably acts as a kinase that phosphorylates FixJ.</text>
</comment>
<evidence type="ECO:0000256" key="2">
    <source>
        <dbReference type="ARBA" id="ARBA00022679"/>
    </source>
</evidence>
<feature type="domain" description="STAS" evidence="10">
    <location>
        <begin position="146"/>
        <end position="257"/>
    </location>
</feature>
<dbReference type="SUPFAM" id="SSF52091">
    <property type="entry name" value="SpoIIaa-like"/>
    <property type="match status" value="1"/>
</dbReference>
<dbReference type="STRING" id="1434232.MAIT1_03539"/>
<dbReference type="Proteomes" id="UP000194003">
    <property type="component" value="Unassembled WGS sequence"/>
</dbReference>
<comment type="caution">
    <text evidence="11">The sequence shown here is derived from an EMBL/GenBank/DDBJ whole genome shotgun (WGS) entry which is preliminary data.</text>
</comment>
<evidence type="ECO:0000313" key="12">
    <source>
        <dbReference type="Proteomes" id="UP000194003"/>
    </source>
</evidence>
<dbReference type="InterPro" id="IPR000014">
    <property type="entry name" value="PAS"/>
</dbReference>
<dbReference type="Pfam" id="PF01740">
    <property type="entry name" value="STAS"/>
    <property type="match status" value="1"/>
</dbReference>
<dbReference type="Pfam" id="PF13426">
    <property type="entry name" value="PAS_9"/>
    <property type="match status" value="1"/>
</dbReference>
<evidence type="ECO:0000256" key="1">
    <source>
        <dbReference type="ARBA" id="ARBA00022553"/>
    </source>
</evidence>
<reference evidence="11 12" key="1">
    <citation type="journal article" date="2016" name="BMC Genomics">
        <title>Combined genomic and structural analyses of a cultured magnetotactic bacterium reveals its niche adaptation to a dynamic environment.</title>
        <authorList>
            <person name="Araujo A.C."/>
            <person name="Morillo V."/>
            <person name="Cypriano J."/>
            <person name="Teixeira L.C."/>
            <person name="Leao P."/>
            <person name="Lyra S."/>
            <person name="Almeida L.G."/>
            <person name="Bazylinski D.A."/>
            <person name="Vasconcellos A.T."/>
            <person name="Abreu F."/>
            <person name="Lins U."/>
        </authorList>
    </citation>
    <scope>NUCLEOTIDE SEQUENCE [LARGE SCALE GENOMIC DNA]</scope>
    <source>
        <strain evidence="11 12">IT-1</strain>
    </source>
</reference>
<dbReference type="PANTHER" id="PTHR33745:SF3">
    <property type="entry name" value="RSBT CO-ANTAGONIST PROTEIN RSBRC"/>
    <property type="match status" value="1"/>
</dbReference>
<evidence type="ECO:0000259" key="10">
    <source>
        <dbReference type="PROSITE" id="PS50801"/>
    </source>
</evidence>
<evidence type="ECO:0000259" key="8">
    <source>
        <dbReference type="PROSITE" id="PS50112"/>
    </source>
</evidence>
<dbReference type="InterPro" id="IPR051932">
    <property type="entry name" value="Bact_StressResp_Reg"/>
</dbReference>
<dbReference type="PROSITE" id="PS50801">
    <property type="entry name" value="STAS"/>
    <property type="match status" value="1"/>
</dbReference>
<evidence type="ECO:0000256" key="4">
    <source>
        <dbReference type="ARBA" id="ARBA00022777"/>
    </source>
</evidence>
<accession>A0A1Y2K7P0</accession>
<sequence length="271" mass="29426">MMTSPANPDTLSMLTDIFAPAADAFVIINSRGIIKMVNPSVREIFGYSDEEMLGQNVSMLMPSRYAVDHDGHLDRYMKTGVTNVIGSGRQVEARAKDGAEFPIDLSVSEIQLGEEKHFVGIIRDISDKIEAERIIEEQRKTLLKLSTPAIQLWDDIVLMPLVGEIDSVRAANLIERLLECIAEHQAEVAILDLTGVPVIDTDVSHHLMKTVAAAKMLGAAVILTGIKPSGAQTLVQLGVNLANINTKGSLRSGVAEAMRLTNRKLVSLSSD</sequence>